<dbReference type="InterPro" id="IPR046938">
    <property type="entry name" value="DNA_clamp_sf"/>
</dbReference>
<dbReference type="SUPFAM" id="SSF55979">
    <property type="entry name" value="DNA clamp"/>
    <property type="match status" value="1"/>
</dbReference>
<accession>A0A481ZCU8</accession>
<protein>
    <submittedName>
        <fullName evidence="2">Proliferating cell nuclear antigen</fullName>
    </submittedName>
</protein>
<organism evidence="2">
    <name type="scientific">Pithovirus LCPAC406</name>
    <dbReference type="NCBI Taxonomy" id="2506599"/>
    <lineage>
        <taxon>Viruses</taxon>
        <taxon>Pithoviruses</taxon>
    </lineage>
</organism>
<evidence type="ECO:0000259" key="1">
    <source>
        <dbReference type="Pfam" id="PF00705"/>
    </source>
</evidence>
<dbReference type="InterPro" id="IPR022648">
    <property type="entry name" value="Pr_cel_nuc_antig_N"/>
</dbReference>
<dbReference type="GO" id="GO:0006275">
    <property type="term" value="P:regulation of DNA replication"/>
    <property type="evidence" value="ECO:0007669"/>
    <property type="project" value="InterPro"/>
</dbReference>
<dbReference type="Pfam" id="PF00705">
    <property type="entry name" value="PCNA_N"/>
    <property type="match status" value="1"/>
</dbReference>
<sequence length="290" mass="32656">MSDVKVVVQGEFYDGYSFKKLIETLATIISHGNIIFKQDSWHLCELNSNKSVMVFIAIRTCELINYEYNYDKEELVIGIDFENLHRHSKSIGKKNSVIFRIEENNSSDNLLMVLYSENSSNSAVSPINVPREDIRIPSYINEHPILVKGGVWSKICTSIGQLSNIHDDTVIVLAYEKGFTIEALESGAESLRNIDFGVLNTSDKLQLNSVTKEYSSVIDSKHPAYITKKDAEAGVIRKLGLPKMVVKSLSRLDTLCHMGTMKFSFGRETPMKIKCKIGSYGTFTIYLKSC</sequence>
<dbReference type="EMBL" id="MK500605">
    <property type="protein sequence ID" value="QBK93773.1"/>
    <property type="molecule type" value="Genomic_DNA"/>
</dbReference>
<reference evidence="2" key="1">
    <citation type="journal article" date="2019" name="MBio">
        <title>Virus Genomes from Deep Sea Sediments Expand the Ocean Megavirome and Support Independent Origins of Viral Gigantism.</title>
        <authorList>
            <person name="Backstrom D."/>
            <person name="Yutin N."/>
            <person name="Jorgensen S.L."/>
            <person name="Dharamshi J."/>
            <person name="Homa F."/>
            <person name="Zaremba-Niedwiedzka K."/>
            <person name="Spang A."/>
            <person name="Wolf Y.I."/>
            <person name="Koonin E.V."/>
            <person name="Ettema T.J."/>
        </authorList>
    </citation>
    <scope>NUCLEOTIDE SEQUENCE</scope>
</reference>
<name>A0A481ZCU8_9VIRU</name>
<proteinExistence type="predicted"/>
<dbReference type="GO" id="GO:0003677">
    <property type="term" value="F:DNA binding"/>
    <property type="evidence" value="ECO:0007669"/>
    <property type="project" value="InterPro"/>
</dbReference>
<evidence type="ECO:0000313" key="2">
    <source>
        <dbReference type="EMBL" id="QBK93773.1"/>
    </source>
</evidence>
<dbReference type="Gene3D" id="3.70.10.10">
    <property type="match status" value="1"/>
</dbReference>
<feature type="domain" description="Proliferating cell nuclear antigen PCNA N-terminal" evidence="1">
    <location>
        <begin position="11"/>
        <end position="123"/>
    </location>
</feature>
<gene>
    <name evidence="2" type="ORF">LCPAC406_00870</name>
</gene>